<evidence type="ECO:0000256" key="3">
    <source>
        <dbReference type="HAMAP-Rule" id="MF_00023"/>
    </source>
</evidence>
<dbReference type="NCBIfam" id="NF003843">
    <property type="entry name" value="PRK05422.1"/>
    <property type="match status" value="1"/>
</dbReference>
<protein>
    <recommendedName>
        <fullName evidence="3">SsrA-binding protein</fullName>
    </recommendedName>
    <alternativeName>
        <fullName evidence="3">Small protein B</fullName>
    </alternativeName>
</protein>
<evidence type="ECO:0000313" key="4">
    <source>
        <dbReference type="EMBL" id="PJA89971.1"/>
    </source>
</evidence>
<dbReference type="InterPro" id="IPR023620">
    <property type="entry name" value="SmpB"/>
</dbReference>
<comment type="similarity">
    <text evidence="3">Belongs to the SmpB family.</text>
</comment>
<reference evidence="5" key="1">
    <citation type="submission" date="2017-09" db="EMBL/GenBank/DDBJ databases">
        <title>Depth-based differentiation of microbial function through sediment-hosted aquifers and enrichment of novel symbionts in the deep terrestrial subsurface.</title>
        <authorList>
            <person name="Probst A.J."/>
            <person name="Ladd B."/>
            <person name="Jarett J.K."/>
            <person name="Geller-Mcgrath D.E."/>
            <person name="Sieber C.M.K."/>
            <person name="Emerson J.B."/>
            <person name="Anantharaman K."/>
            <person name="Thomas B.C."/>
            <person name="Malmstrom R."/>
            <person name="Stieglmeier M."/>
            <person name="Klingl A."/>
            <person name="Woyke T."/>
            <person name="Ryan C.M."/>
            <person name="Banfield J.F."/>
        </authorList>
    </citation>
    <scope>NUCLEOTIDE SEQUENCE [LARGE SCALE GENOMIC DNA]</scope>
</reference>
<dbReference type="CDD" id="cd09294">
    <property type="entry name" value="SmpB"/>
    <property type="match status" value="1"/>
</dbReference>
<evidence type="ECO:0000256" key="1">
    <source>
        <dbReference type="ARBA" id="ARBA00022490"/>
    </source>
</evidence>
<dbReference type="Gene3D" id="2.40.280.10">
    <property type="match status" value="1"/>
</dbReference>
<accession>A0A2M7Z782</accession>
<dbReference type="InterPro" id="IPR020081">
    <property type="entry name" value="SsrA-bd_prot_CS"/>
</dbReference>
<dbReference type="EMBL" id="PFVJ01000031">
    <property type="protein sequence ID" value="PJA89971.1"/>
    <property type="molecule type" value="Genomic_DNA"/>
</dbReference>
<dbReference type="Pfam" id="PF01668">
    <property type="entry name" value="SmpB"/>
    <property type="match status" value="1"/>
</dbReference>
<keyword evidence="2 3" id="KW-0694">RNA-binding</keyword>
<evidence type="ECO:0000256" key="2">
    <source>
        <dbReference type="ARBA" id="ARBA00022884"/>
    </source>
</evidence>
<dbReference type="HAMAP" id="MF_00023">
    <property type="entry name" value="SmpB"/>
    <property type="match status" value="1"/>
</dbReference>
<keyword evidence="1 3" id="KW-0963">Cytoplasm</keyword>
<organism evidence="4 5">
    <name type="scientific">Candidatus Magasanikbacteria bacterium CG_4_9_14_3_um_filter_32_9</name>
    <dbReference type="NCBI Taxonomy" id="1974644"/>
    <lineage>
        <taxon>Bacteria</taxon>
        <taxon>Candidatus Magasanikiibacteriota</taxon>
    </lineage>
</organism>
<proteinExistence type="inferred from homology"/>
<comment type="subcellular location">
    <subcellularLocation>
        <location evidence="3">Cytoplasm</location>
    </subcellularLocation>
    <text evidence="3">The tmRNA-SmpB complex associates with stalled 70S ribosomes.</text>
</comment>
<dbReference type="PROSITE" id="PS01317">
    <property type="entry name" value="SSRP"/>
    <property type="match status" value="1"/>
</dbReference>
<name>A0A2M7Z782_9BACT</name>
<dbReference type="InterPro" id="IPR000037">
    <property type="entry name" value="SsrA-bd_prot"/>
</dbReference>
<dbReference type="PANTHER" id="PTHR30308:SF2">
    <property type="entry name" value="SSRA-BINDING PROTEIN"/>
    <property type="match status" value="1"/>
</dbReference>
<dbReference type="PANTHER" id="PTHR30308">
    <property type="entry name" value="TMRNA-BINDING COMPONENT OF TRANS-TRANSLATION TAGGING COMPLEX"/>
    <property type="match status" value="1"/>
</dbReference>
<gene>
    <name evidence="3" type="primary">smpB</name>
    <name evidence="4" type="ORF">CO137_01410</name>
</gene>
<dbReference type="GO" id="GO:0005829">
    <property type="term" value="C:cytosol"/>
    <property type="evidence" value="ECO:0007669"/>
    <property type="project" value="TreeGrafter"/>
</dbReference>
<dbReference type="AlphaFoldDB" id="A0A2M7Z782"/>
<comment type="function">
    <text evidence="3">Required for rescue of stalled ribosomes mediated by trans-translation. Binds to transfer-messenger RNA (tmRNA), required for stable association of tmRNA with ribosomes. tmRNA and SmpB together mimic tRNA shape, replacing the anticodon stem-loop with SmpB. tmRNA is encoded by the ssrA gene; the 2 termini fold to resemble tRNA(Ala) and it encodes a 'tag peptide', a short internal open reading frame. During trans-translation Ala-aminoacylated tmRNA acts like a tRNA, entering the A-site of stalled ribosomes, displacing the stalled mRNA. The ribosome then switches to translate the ORF on the tmRNA; the nascent peptide is terminated with the 'tag peptide' encoded by the tmRNA and targeted for degradation. The ribosome is freed to recommence translation, which seems to be the essential function of trans-translation.</text>
</comment>
<dbReference type="GO" id="GO:0003723">
    <property type="term" value="F:RNA binding"/>
    <property type="evidence" value="ECO:0007669"/>
    <property type="project" value="UniProtKB-UniRule"/>
</dbReference>
<dbReference type="GO" id="GO:0070930">
    <property type="term" value="P:trans-translation-dependent protein tagging"/>
    <property type="evidence" value="ECO:0007669"/>
    <property type="project" value="TreeGrafter"/>
</dbReference>
<comment type="caution">
    <text evidence="4">The sequence shown here is derived from an EMBL/GenBank/DDBJ whole genome shotgun (WGS) entry which is preliminary data.</text>
</comment>
<dbReference type="GO" id="GO:0070929">
    <property type="term" value="P:trans-translation"/>
    <property type="evidence" value="ECO:0007669"/>
    <property type="project" value="UniProtKB-UniRule"/>
</dbReference>
<dbReference type="SUPFAM" id="SSF74982">
    <property type="entry name" value="Small protein B (SmpB)"/>
    <property type="match status" value="1"/>
</dbReference>
<dbReference type="NCBIfam" id="TIGR00086">
    <property type="entry name" value="smpB"/>
    <property type="match status" value="1"/>
</dbReference>
<dbReference type="Proteomes" id="UP000230843">
    <property type="component" value="Unassembled WGS sequence"/>
</dbReference>
<evidence type="ECO:0000313" key="5">
    <source>
        <dbReference type="Proteomes" id="UP000230843"/>
    </source>
</evidence>
<sequence length="148" mass="17002">MPTYATNKKARFNYEILEEIEAGLILSGQEVKSIRNGGAKLQGSHMSFLGNDAFVSNMRISPYKFAGKLEDYDPNQQRKILLSKKELEYLRGKSQEKGLTIVPISLYNRGRFIKIKLGLAKGKKNYDKRETIKKRDINREFGRLLKNS</sequence>